<organism evidence="1 2">
    <name type="scientific">Natranaerobius thermophilus (strain ATCC BAA-1301 / DSM 18059 / JW/NM-WN-LF)</name>
    <dbReference type="NCBI Taxonomy" id="457570"/>
    <lineage>
        <taxon>Bacteria</taxon>
        <taxon>Bacillati</taxon>
        <taxon>Bacillota</taxon>
        <taxon>Clostridia</taxon>
        <taxon>Natranaerobiales</taxon>
        <taxon>Natranaerobiaceae</taxon>
        <taxon>Natranaerobius</taxon>
    </lineage>
</organism>
<gene>
    <name evidence="1" type="ordered locus">Nther_2922</name>
</gene>
<dbReference type="InterPro" id="IPR023430">
    <property type="entry name" value="Pept_HybD-like_dom_sf"/>
</dbReference>
<dbReference type="EMBL" id="CP001034">
    <property type="protein sequence ID" value="ACB86468.1"/>
    <property type="molecule type" value="Genomic_DNA"/>
</dbReference>
<sequence>MPNSPDDMNSKISGKSLRKSHLISKSLFNILKKDQPQPKDITVVCIGTDRSTGDSLGPLIGSRLNKITTSDITIKGTLESPVHATNITETLLDLNKELKSPYIIAVDACLGKPGNVGKVIVKEGPVKPGAGVKKDLEPVGNCHVSGIVNVGGFMEYMVLQNTRLYEVTNLSVIISRGISWATNHYIKKVQTESVPKVKN</sequence>
<dbReference type="InParanoid" id="B2A462"/>
<accession>B2A462</accession>
<dbReference type="Pfam" id="PF06866">
    <property type="entry name" value="DUF1256"/>
    <property type="match status" value="1"/>
</dbReference>
<dbReference type="NCBIfam" id="TIGR02841">
    <property type="entry name" value="spore_YyaC"/>
    <property type="match status" value="1"/>
</dbReference>
<reference evidence="1 2" key="2">
    <citation type="journal article" date="2011" name="J. Bacteriol.">
        <title>Complete genome sequence of the anaerobic, halophilic alkalithermophile Natranaerobius thermophilus JW/NM-WN-LF.</title>
        <authorList>
            <person name="Zhao B."/>
            <person name="Mesbah N.M."/>
            <person name="Dalin E."/>
            <person name="Goodwin L."/>
            <person name="Nolan M."/>
            <person name="Pitluck S."/>
            <person name="Chertkov O."/>
            <person name="Brettin T.S."/>
            <person name="Han J."/>
            <person name="Larimer F.W."/>
            <person name="Land M.L."/>
            <person name="Hauser L."/>
            <person name="Kyrpides N."/>
            <person name="Wiegel J."/>
        </authorList>
    </citation>
    <scope>NUCLEOTIDE SEQUENCE [LARGE SCALE GENOMIC DNA]</scope>
    <source>
        <strain evidence="2">ATCC BAA-1301 / DSM 18059 / JW/NM-WN-LF</strain>
    </source>
</reference>
<evidence type="ECO:0000313" key="2">
    <source>
        <dbReference type="Proteomes" id="UP000001683"/>
    </source>
</evidence>
<dbReference type="AlphaFoldDB" id="B2A462"/>
<dbReference type="HOGENOM" id="CLU_104063_1_0_9"/>
<evidence type="ECO:0000313" key="1">
    <source>
        <dbReference type="EMBL" id="ACB86468.1"/>
    </source>
</evidence>
<dbReference type="InterPro" id="IPR009665">
    <property type="entry name" value="YyaC"/>
</dbReference>
<dbReference type="FunCoup" id="B2A462">
    <property type="interactions" value="59"/>
</dbReference>
<dbReference type="eggNOG" id="ENOG50313RY">
    <property type="taxonomic scope" value="Bacteria"/>
</dbReference>
<dbReference type="SUPFAM" id="SSF53163">
    <property type="entry name" value="HybD-like"/>
    <property type="match status" value="1"/>
</dbReference>
<dbReference type="KEGG" id="nth:Nther_2922"/>
<dbReference type="STRING" id="457570.Nther_2922"/>
<dbReference type="OrthoDB" id="9815953at2"/>
<reference evidence="1 2" key="1">
    <citation type="submission" date="2008-04" db="EMBL/GenBank/DDBJ databases">
        <title>Complete sequence of chromosome of Natranaerobius thermophilus JW/NM-WN-LF.</title>
        <authorList>
            <consortium name="US DOE Joint Genome Institute"/>
            <person name="Copeland A."/>
            <person name="Lucas S."/>
            <person name="Lapidus A."/>
            <person name="Glavina del Rio T."/>
            <person name="Dalin E."/>
            <person name="Tice H."/>
            <person name="Bruce D."/>
            <person name="Goodwin L."/>
            <person name="Pitluck S."/>
            <person name="Chertkov O."/>
            <person name="Brettin T."/>
            <person name="Detter J.C."/>
            <person name="Han C."/>
            <person name="Kuske C.R."/>
            <person name="Schmutz J."/>
            <person name="Larimer F."/>
            <person name="Land M."/>
            <person name="Hauser L."/>
            <person name="Kyrpides N."/>
            <person name="Lykidis A."/>
            <person name="Mesbah N.M."/>
            <person name="Wiegel J."/>
        </authorList>
    </citation>
    <scope>NUCLEOTIDE SEQUENCE [LARGE SCALE GENOMIC DNA]</scope>
    <source>
        <strain evidence="2">ATCC BAA-1301 / DSM 18059 / JW/NM-WN-LF</strain>
    </source>
</reference>
<name>B2A462_NATTJ</name>
<dbReference type="RefSeq" id="WP_012449300.1">
    <property type="nucleotide sequence ID" value="NC_010718.1"/>
</dbReference>
<keyword evidence="2" id="KW-1185">Reference proteome</keyword>
<protein>
    <submittedName>
        <fullName evidence="1">Sporulation protein YyaC</fullName>
    </submittedName>
</protein>
<proteinExistence type="predicted"/>
<dbReference type="Proteomes" id="UP000001683">
    <property type="component" value="Chromosome"/>
</dbReference>